<proteinExistence type="predicted"/>
<sequence>MERCLVGWKRLYLSKGGWLTLIKSTLSNLPTYFLSLFPIPAAVAKRINKIQRNFLWGSSEEDVKFHLVKWDLICSPYVNGGLAIKNLRLFNEALLGKWLWRYGLEREALWRQVVREKYGSMEGGWMSKNSKGSHGVGLWKFIRAGWDKFSRFVKFKVGDGSRIRFWEDVWCIDVPLKEAFPGLYHLACVKDATVADSIIFRGEDAHWEVNFIRIVQDWEIGTISSFLELLYSTTIKRNEEDRMCWRPSLTKGFHVKSYYKVLSSPGGGIFPWKSIWKADGESVDHLLLHCAYAKELWKYDLCLVWGFLGDAEEGSRVVGLLAKEFGMPSEVGGLEGHSALHNVVFMEGAQCEDV</sequence>
<dbReference type="AlphaFoldDB" id="A0A2N9H484"/>
<dbReference type="PANTHER" id="PTHR33116:SF78">
    <property type="entry name" value="OS12G0587133 PROTEIN"/>
    <property type="match status" value="1"/>
</dbReference>
<protein>
    <recommendedName>
        <fullName evidence="2">Reverse transcriptase zinc-binding domain-containing protein</fullName>
    </recommendedName>
</protein>
<accession>A0A2N9H484</accession>
<reference evidence="1" key="1">
    <citation type="submission" date="2018-02" db="EMBL/GenBank/DDBJ databases">
        <authorList>
            <person name="Cohen D.B."/>
            <person name="Kent A.D."/>
        </authorList>
    </citation>
    <scope>NUCLEOTIDE SEQUENCE</scope>
</reference>
<evidence type="ECO:0008006" key="2">
    <source>
        <dbReference type="Google" id="ProtNLM"/>
    </source>
</evidence>
<name>A0A2N9H484_FAGSY</name>
<dbReference type="EMBL" id="OIVN01002784">
    <property type="protein sequence ID" value="SPD06441.1"/>
    <property type="molecule type" value="Genomic_DNA"/>
</dbReference>
<organism evidence="1">
    <name type="scientific">Fagus sylvatica</name>
    <name type="common">Beechnut</name>
    <dbReference type="NCBI Taxonomy" id="28930"/>
    <lineage>
        <taxon>Eukaryota</taxon>
        <taxon>Viridiplantae</taxon>
        <taxon>Streptophyta</taxon>
        <taxon>Embryophyta</taxon>
        <taxon>Tracheophyta</taxon>
        <taxon>Spermatophyta</taxon>
        <taxon>Magnoliopsida</taxon>
        <taxon>eudicotyledons</taxon>
        <taxon>Gunneridae</taxon>
        <taxon>Pentapetalae</taxon>
        <taxon>rosids</taxon>
        <taxon>fabids</taxon>
        <taxon>Fagales</taxon>
        <taxon>Fagaceae</taxon>
        <taxon>Fagus</taxon>
    </lineage>
</organism>
<gene>
    <name evidence="1" type="ORF">FSB_LOCUS34323</name>
</gene>
<evidence type="ECO:0000313" key="1">
    <source>
        <dbReference type="EMBL" id="SPD06441.1"/>
    </source>
</evidence>
<dbReference type="PANTHER" id="PTHR33116">
    <property type="entry name" value="REVERSE TRANSCRIPTASE ZINC-BINDING DOMAIN-CONTAINING PROTEIN-RELATED-RELATED"/>
    <property type="match status" value="1"/>
</dbReference>